<dbReference type="RefSeq" id="WP_126980135.1">
    <property type="nucleotide sequence ID" value="NZ_PQSP01000004.1"/>
</dbReference>
<keyword evidence="1" id="KW-1133">Transmembrane helix</keyword>
<keyword evidence="3" id="KW-1185">Reference proteome</keyword>
<dbReference type="Proteomes" id="UP000286947">
    <property type="component" value="Unassembled WGS sequence"/>
</dbReference>
<organism evidence="2 3">
    <name type="scientific">Saezia sanguinis</name>
    <dbReference type="NCBI Taxonomy" id="1965230"/>
    <lineage>
        <taxon>Bacteria</taxon>
        <taxon>Pseudomonadati</taxon>
        <taxon>Pseudomonadota</taxon>
        <taxon>Betaproteobacteria</taxon>
        <taxon>Burkholderiales</taxon>
        <taxon>Saeziaceae</taxon>
        <taxon>Saezia</taxon>
    </lineage>
</organism>
<reference evidence="2 3" key="1">
    <citation type="submission" date="2018-01" db="EMBL/GenBank/DDBJ databases">
        <title>Saezia sanguinis gen. nov., sp. nov., in the order Burkholderiales isolated from human blood.</title>
        <authorList>
            <person name="Medina-Pascual M.J."/>
            <person name="Valdezate S."/>
            <person name="Monzon S."/>
            <person name="Cuesta I."/>
            <person name="Carrasco G."/>
            <person name="Villalon P."/>
            <person name="Saez-Nieto J.A."/>
        </authorList>
    </citation>
    <scope>NUCLEOTIDE SEQUENCE [LARGE SCALE GENOMIC DNA]</scope>
    <source>
        <strain evidence="2 3">CNM695-12</strain>
    </source>
</reference>
<feature type="transmembrane region" description="Helical" evidence="1">
    <location>
        <begin position="154"/>
        <end position="174"/>
    </location>
</feature>
<feature type="transmembrane region" description="Helical" evidence="1">
    <location>
        <begin position="79"/>
        <end position="103"/>
    </location>
</feature>
<gene>
    <name evidence="2" type="ORF">CUZ56_01938</name>
</gene>
<keyword evidence="1" id="KW-0472">Membrane</keyword>
<evidence type="ECO:0000313" key="3">
    <source>
        <dbReference type="Proteomes" id="UP000286947"/>
    </source>
</evidence>
<protein>
    <submittedName>
        <fullName evidence="2">Uncharacterized protein</fullName>
    </submittedName>
</protein>
<dbReference type="EMBL" id="PQSP01000004">
    <property type="protein sequence ID" value="RUS66658.1"/>
    <property type="molecule type" value="Genomic_DNA"/>
</dbReference>
<feature type="transmembrane region" description="Helical" evidence="1">
    <location>
        <begin position="39"/>
        <end position="59"/>
    </location>
</feature>
<evidence type="ECO:0000313" key="2">
    <source>
        <dbReference type="EMBL" id="RUS66658.1"/>
    </source>
</evidence>
<dbReference type="AlphaFoldDB" id="A0A433SD34"/>
<keyword evidence="1" id="KW-0812">Transmembrane</keyword>
<evidence type="ECO:0000256" key="1">
    <source>
        <dbReference type="SAM" id="Phobius"/>
    </source>
</evidence>
<sequence>MPPYTTHFIARPLTMTLSEPQSGQPAALPQSHVPNIPGIILLLMFIILLARPVTQALGARFETQLFAQIAPPITKDPAWIAYLATVITHLIISITLAVATFLCMVTVKRASAVRFAIAGFWLLWPVSILVAHWQSTYFISRYFGASQVAALSPFPTAMLAAGSLIALGWTAYLLTSRQARQAYPHRPAV</sequence>
<feature type="transmembrane region" description="Helical" evidence="1">
    <location>
        <begin position="115"/>
        <end position="134"/>
    </location>
</feature>
<comment type="caution">
    <text evidence="2">The sequence shown here is derived from an EMBL/GenBank/DDBJ whole genome shotgun (WGS) entry which is preliminary data.</text>
</comment>
<name>A0A433SD34_9BURK</name>
<proteinExistence type="predicted"/>
<accession>A0A433SD34</accession>